<gene>
    <name evidence="1" type="ORF">A2356_02245</name>
</gene>
<proteinExistence type="predicted"/>
<evidence type="ECO:0000313" key="2">
    <source>
        <dbReference type="Proteomes" id="UP000177047"/>
    </source>
</evidence>
<dbReference type="AlphaFoldDB" id="A0A1F6YUB9"/>
<dbReference type="EMBL" id="MFWB01000003">
    <property type="protein sequence ID" value="OGJ09979.1"/>
    <property type="molecule type" value="Genomic_DNA"/>
</dbReference>
<organism evidence="1 2">
    <name type="scientific">Candidatus Nomurabacteria bacterium RIFOXYB1_FULL_39_16</name>
    <dbReference type="NCBI Taxonomy" id="1801803"/>
    <lineage>
        <taxon>Bacteria</taxon>
        <taxon>Candidatus Nomuraibacteriota</taxon>
    </lineage>
</organism>
<dbReference type="Proteomes" id="UP000177047">
    <property type="component" value="Unassembled WGS sequence"/>
</dbReference>
<accession>A0A1F6YUB9</accession>
<dbReference type="STRING" id="1801803.A2356_02245"/>
<evidence type="ECO:0000313" key="1">
    <source>
        <dbReference type="EMBL" id="OGJ09979.1"/>
    </source>
</evidence>
<reference evidence="1 2" key="1">
    <citation type="journal article" date="2016" name="Nat. Commun.">
        <title>Thousands of microbial genomes shed light on interconnected biogeochemical processes in an aquifer system.</title>
        <authorList>
            <person name="Anantharaman K."/>
            <person name="Brown C.T."/>
            <person name="Hug L.A."/>
            <person name="Sharon I."/>
            <person name="Castelle C.J."/>
            <person name="Probst A.J."/>
            <person name="Thomas B.C."/>
            <person name="Singh A."/>
            <person name="Wilkins M.J."/>
            <person name="Karaoz U."/>
            <person name="Brodie E.L."/>
            <person name="Williams K.H."/>
            <person name="Hubbard S.S."/>
            <person name="Banfield J.F."/>
        </authorList>
    </citation>
    <scope>NUCLEOTIDE SEQUENCE [LARGE SCALE GENOMIC DNA]</scope>
</reference>
<name>A0A1F6YUB9_9BACT</name>
<protein>
    <submittedName>
        <fullName evidence="1">Uncharacterized protein</fullName>
    </submittedName>
</protein>
<sequence length="331" mass="36259">MLVMQSRFLPLYLIAMLLLVGIFLPSDTLAVSSSSILVNVTPENPAPNEDVSITLNSYASNLDSVLIIWSVNGKNVLSGIGKKSFSLKAPDAGGETSVIASISLPDGTIDKRIMIRPSVMALLWQANDSYVPPFYRGKALPTMGSEIKIVAIPEIKNGAQTVNPKNIVYAWKRDYTNKQDSSGYGKSSFTYVDDYLEDSSTIGVTATTTDQKYSSAGSIVVRTTNPKILFYKRDLTLGTLWEKALANGHIIQGNEIIEAAPYFISPKEIRIPTLVFNWFINDYQIAVPSYKKNIMPLAVQSGTSGTSTVKLEIEDTYKIFGGASKELEVQF</sequence>
<comment type="caution">
    <text evidence="1">The sequence shown here is derived from an EMBL/GenBank/DDBJ whole genome shotgun (WGS) entry which is preliminary data.</text>
</comment>